<gene>
    <name evidence="5" type="ORF">COY66_01595</name>
</gene>
<dbReference type="PANTHER" id="PTHR30258:SF1">
    <property type="entry name" value="PROTEIN TRANSPORT PROTEIN HOFB HOMOLOG"/>
    <property type="match status" value="1"/>
</dbReference>
<comment type="similarity">
    <text evidence="1">Belongs to the GSP E family.</text>
</comment>
<keyword evidence="2" id="KW-0547">Nucleotide-binding</keyword>
<evidence type="ECO:0000256" key="1">
    <source>
        <dbReference type="ARBA" id="ARBA00006611"/>
    </source>
</evidence>
<dbReference type="Proteomes" id="UP000230779">
    <property type="component" value="Unassembled WGS sequence"/>
</dbReference>
<evidence type="ECO:0000256" key="3">
    <source>
        <dbReference type="ARBA" id="ARBA00022840"/>
    </source>
</evidence>
<sequence length="165" mass="18501">IVLSTLHTNDAFGAIPRLIDMKIEPFLISSSLNVVVAQRLVRKICPFCQQKAVVPKGLEEEVMIDLQKIPKISIPQDVSIERPLKFYRGKGCARCENTGYKGRMAIAEVLDINDSLERIIVEGSNQDKIKEEFKKQGMLSMKEDGILKALQGSTTIEEVLNVTRE</sequence>
<feature type="non-terminal residue" evidence="5">
    <location>
        <position position="1"/>
    </location>
</feature>
<evidence type="ECO:0000313" key="6">
    <source>
        <dbReference type="Proteomes" id="UP000230779"/>
    </source>
</evidence>
<dbReference type="Pfam" id="PF00437">
    <property type="entry name" value="T2SSE"/>
    <property type="match status" value="1"/>
</dbReference>
<dbReference type="SUPFAM" id="SSF52540">
    <property type="entry name" value="P-loop containing nucleoside triphosphate hydrolases"/>
    <property type="match status" value="1"/>
</dbReference>
<feature type="domain" description="Bacterial type II secretion system protein E" evidence="4">
    <location>
        <begin position="2"/>
        <end position="160"/>
    </location>
</feature>
<reference evidence="5 6" key="1">
    <citation type="submission" date="2017-09" db="EMBL/GenBank/DDBJ databases">
        <title>Depth-based differentiation of microbial function through sediment-hosted aquifers and enrichment of novel symbionts in the deep terrestrial subsurface.</title>
        <authorList>
            <person name="Probst A.J."/>
            <person name="Ladd B."/>
            <person name="Jarett J.K."/>
            <person name="Geller-Mcgrath D.E."/>
            <person name="Sieber C.M."/>
            <person name="Emerson J.B."/>
            <person name="Anantharaman K."/>
            <person name="Thomas B.C."/>
            <person name="Malmstrom R."/>
            <person name="Stieglmeier M."/>
            <person name="Klingl A."/>
            <person name="Woyke T."/>
            <person name="Ryan C.M."/>
            <person name="Banfield J.F."/>
        </authorList>
    </citation>
    <scope>NUCLEOTIDE SEQUENCE [LARGE SCALE GENOMIC DNA]</scope>
    <source>
        <strain evidence="5">CG_4_10_14_0_8_um_filter_42_10</strain>
    </source>
</reference>
<dbReference type="EMBL" id="PFMD01000021">
    <property type="protein sequence ID" value="PIY97010.1"/>
    <property type="molecule type" value="Genomic_DNA"/>
</dbReference>
<evidence type="ECO:0000259" key="4">
    <source>
        <dbReference type="Pfam" id="PF00437"/>
    </source>
</evidence>
<dbReference type="InterPro" id="IPR001482">
    <property type="entry name" value="T2SS/T4SS_dom"/>
</dbReference>
<name>A0A2M7RJU0_9BACT</name>
<dbReference type="InterPro" id="IPR027417">
    <property type="entry name" value="P-loop_NTPase"/>
</dbReference>
<dbReference type="GO" id="GO:0016887">
    <property type="term" value="F:ATP hydrolysis activity"/>
    <property type="evidence" value="ECO:0007669"/>
    <property type="project" value="TreeGrafter"/>
</dbReference>
<comment type="caution">
    <text evidence="5">The sequence shown here is derived from an EMBL/GenBank/DDBJ whole genome shotgun (WGS) entry which is preliminary data.</text>
</comment>
<accession>A0A2M7RJU0</accession>
<dbReference type="AlphaFoldDB" id="A0A2M7RJU0"/>
<evidence type="ECO:0000256" key="2">
    <source>
        <dbReference type="ARBA" id="ARBA00022741"/>
    </source>
</evidence>
<protein>
    <recommendedName>
        <fullName evidence="4">Bacterial type II secretion system protein E domain-containing protein</fullName>
    </recommendedName>
</protein>
<keyword evidence="3" id="KW-0067">ATP-binding</keyword>
<proteinExistence type="inferred from homology"/>
<evidence type="ECO:0000313" key="5">
    <source>
        <dbReference type="EMBL" id="PIY97010.1"/>
    </source>
</evidence>
<dbReference type="Gene3D" id="3.40.50.300">
    <property type="entry name" value="P-loop containing nucleotide triphosphate hydrolases"/>
    <property type="match status" value="1"/>
</dbReference>
<dbReference type="PANTHER" id="PTHR30258">
    <property type="entry name" value="TYPE II SECRETION SYSTEM PROTEIN GSPE-RELATED"/>
    <property type="match status" value="1"/>
</dbReference>
<organism evidence="5 6">
    <name type="scientific">Candidatus Kerfeldbacteria bacterium CG_4_10_14_0_8_um_filter_42_10</name>
    <dbReference type="NCBI Taxonomy" id="2014248"/>
    <lineage>
        <taxon>Bacteria</taxon>
        <taxon>Candidatus Kerfeldiibacteriota</taxon>
    </lineage>
</organism>
<dbReference type="GO" id="GO:0005886">
    <property type="term" value="C:plasma membrane"/>
    <property type="evidence" value="ECO:0007669"/>
    <property type="project" value="TreeGrafter"/>
</dbReference>
<dbReference type="GO" id="GO:0005524">
    <property type="term" value="F:ATP binding"/>
    <property type="evidence" value="ECO:0007669"/>
    <property type="project" value="UniProtKB-KW"/>
</dbReference>